<keyword evidence="4" id="KW-0695">RNA-directed DNA polymerase</keyword>
<dbReference type="Proteomes" id="UP001152797">
    <property type="component" value="Unassembled WGS sequence"/>
</dbReference>
<dbReference type="OrthoDB" id="447610at2759"/>
<protein>
    <submittedName>
        <fullName evidence="4">Reverse transcriptase domain-containing protein</fullName>
    </submittedName>
</protein>
<feature type="region of interest" description="Disordered" evidence="1">
    <location>
        <begin position="132"/>
        <end position="168"/>
    </location>
</feature>
<evidence type="ECO:0000313" key="5">
    <source>
        <dbReference type="Proteomes" id="UP001152797"/>
    </source>
</evidence>
<sequence>TKKDANLSFDSSGTLKLSKRDQVEPCSTGNEMQVRYCLIRRRLALDQANIMCFKLHDRLAEKLMNARMEEPPSGCLKLSLKQIETADKKFWTLMAEKTRDGIKSGPAGRPCDENFDACLDSPEFLNLLQHRFAPPASSPGPSKQKPSEEPATKKPKTGPQNLKGASKGNFMRVPSELLALGCVGATTKGHRLCFDYNLRRCKLPVKDQRCGKGLHLCAVKGCRKMHMAVECPDKGNAAREPKKTSFLSNRSCIHMMQKFCGDVEPHEHAPWGISADGGFATALEAQYPDAMCEQLVKFVDELCSDKGIKISPASLQQPRAHRCLFEHLTKSPMDLVKLRIQRLKLWTSWARDLAKDESEYKLTLDPRVRAVLGAKRLLLMKKVAEEIGWPDTELFSELATGFRLVGNATRSNVFQQGLKAATLSEEQLMRDAKFLKPALLGKIRASGGGEHSSALYDITVAEAKEKSGMMSLFGFVYSEEKLLPFERSAEILGVVFDLGLSSEGRVSISNKPSRVEELNDALLGILNEKFVIPTSMPSVLGKLQYADSHVWGRAGKLALADLRELGHTSPSKVLLEESQLKAFETLRCRLCSGRPKTFLADDVEKPVLIFTDGALEYEGDAAKATIGGVSLKPDGACEVFGCAVPDDVLKRWQDGGKTHVIGLVELYACVVSLLHWKPDVSSRRVILFVDNWPALDVLVKGTSLQPEWRELLLLLEDPVEDNFMLWIARVPSASNVADHPSRGSLKELEFLRPYKCVQPFCPVTKLPLKSTVC</sequence>
<comment type="caution">
    <text evidence="2">The sequence shown here is derived from an EMBL/GenBank/DDBJ whole genome shotgun (WGS) entry which is preliminary data.</text>
</comment>
<proteinExistence type="predicted"/>
<reference evidence="3" key="2">
    <citation type="submission" date="2024-04" db="EMBL/GenBank/DDBJ databases">
        <authorList>
            <person name="Chen Y."/>
            <person name="Shah S."/>
            <person name="Dougan E. K."/>
            <person name="Thang M."/>
            <person name="Chan C."/>
        </authorList>
    </citation>
    <scope>NUCLEOTIDE SEQUENCE [LARGE SCALE GENOMIC DNA]</scope>
</reference>
<dbReference type="GO" id="GO:0003964">
    <property type="term" value="F:RNA-directed DNA polymerase activity"/>
    <property type="evidence" value="ECO:0007669"/>
    <property type="project" value="UniProtKB-KW"/>
</dbReference>
<name>A0A9P1G6G9_9DINO</name>
<feature type="non-terminal residue" evidence="2">
    <location>
        <position position="1"/>
    </location>
</feature>
<evidence type="ECO:0000256" key="1">
    <source>
        <dbReference type="SAM" id="MobiDB-lite"/>
    </source>
</evidence>
<gene>
    <name evidence="2" type="ORF">C1SCF055_LOCUS25302</name>
</gene>
<keyword evidence="4" id="KW-0808">Transferase</keyword>
<keyword evidence="5" id="KW-1185">Reference proteome</keyword>
<dbReference type="EMBL" id="CAMXCT010002576">
    <property type="protein sequence ID" value="CAI3999052.1"/>
    <property type="molecule type" value="Genomic_DNA"/>
</dbReference>
<dbReference type="AlphaFoldDB" id="A0A9P1G6G9"/>
<accession>A0A9P1G6G9</accession>
<reference evidence="2" key="1">
    <citation type="submission" date="2022-10" db="EMBL/GenBank/DDBJ databases">
        <authorList>
            <person name="Chen Y."/>
            <person name="Dougan E. K."/>
            <person name="Chan C."/>
            <person name="Rhodes N."/>
            <person name="Thang M."/>
        </authorList>
    </citation>
    <scope>NUCLEOTIDE SEQUENCE</scope>
</reference>
<evidence type="ECO:0000313" key="4">
    <source>
        <dbReference type="EMBL" id="CAL4786364.1"/>
    </source>
</evidence>
<dbReference type="EMBL" id="CAMXCT030002576">
    <property type="protein sequence ID" value="CAL4786364.1"/>
    <property type="molecule type" value="Genomic_DNA"/>
</dbReference>
<organism evidence="2">
    <name type="scientific">Cladocopium goreaui</name>
    <dbReference type="NCBI Taxonomy" id="2562237"/>
    <lineage>
        <taxon>Eukaryota</taxon>
        <taxon>Sar</taxon>
        <taxon>Alveolata</taxon>
        <taxon>Dinophyceae</taxon>
        <taxon>Suessiales</taxon>
        <taxon>Symbiodiniaceae</taxon>
        <taxon>Cladocopium</taxon>
    </lineage>
</organism>
<evidence type="ECO:0000313" key="2">
    <source>
        <dbReference type="EMBL" id="CAI3999052.1"/>
    </source>
</evidence>
<keyword evidence="4" id="KW-0548">Nucleotidyltransferase</keyword>
<dbReference type="EMBL" id="CAMXCT020002576">
    <property type="protein sequence ID" value="CAL1152427.1"/>
    <property type="molecule type" value="Genomic_DNA"/>
</dbReference>
<evidence type="ECO:0000313" key="3">
    <source>
        <dbReference type="EMBL" id="CAL1152427.1"/>
    </source>
</evidence>